<keyword evidence="1" id="KW-1133">Transmembrane helix</keyword>
<dbReference type="EMBL" id="MLJW01000290">
    <property type="protein sequence ID" value="OIQ90476.1"/>
    <property type="molecule type" value="Genomic_DNA"/>
</dbReference>
<gene>
    <name evidence="2" type="ORF">GALL_276150</name>
</gene>
<sequence>MISNIARVIFYFVVGFFVYGVELLAFINLGPGKYLTTLGVGVVSAVVAILALVAGSAFDRFRHMVRDSGIVLLSVGGFVVVGALSFAWLMGSEDFRKALGPQAVAALTDYLTGFSCLIALTLLGLILVIVGVRKSRPRSTSS</sequence>
<keyword evidence="1" id="KW-0812">Transmembrane</keyword>
<evidence type="ECO:0000313" key="2">
    <source>
        <dbReference type="EMBL" id="OIQ90476.1"/>
    </source>
</evidence>
<protein>
    <submittedName>
        <fullName evidence="2">Uncharacterized protein</fullName>
    </submittedName>
</protein>
<evidence type="ECO:0000256" key="1">
    <source>
        <dbReference type="SAM" id="Phobius"/>
    </source>
</evidence>
<dbReference type="AlphaFoldDB" id="A0A1J5RED3"/>
<comment type="caution">
    <text evidence="2">The sequence shown here is derived from an EMBL/GenBank/DDBJ whole genome shotgun (WGS) entry which is preliminary data.</text>
</comment>
<feature type="transmembrane region" description="Helical" evidence="1">
    <location>
        <begin position="35"/>
        <end position="58"/>
    </location>
</feature>
<feature type="transmembrane region" description="Helical" evidence="1">
    <location>
        <begin position="110"/>
        <end position="132"/>
    </location>
</feature>
<reference evidence="2" key="1">
    <citation type="submission" date="2016-10" db="EMBL/GenBank/DDBJ databases">
        <title>Sequence of Gallionella enrichment culture.</title>
        <authorList>
            <person name="Poehlein A."/>
            <person name="Muehling M."/>
            <person name="Daniel R."/>
        </authorList>
    </citation>
    <scope>NUCLEOTIDE SEQUENCE</scope>
</reference>
<accession>A0A1J5RED3</accession>
<proteinExistence type="predicted"/>
<keyword evidence="1" id="KW-0472">Membrane</keyword>
<organism evidence="2">
    <name type="scientific">mine drainage metagenome</name>
    <dbReference type="NCBI Taxonomy" id="410659"/>
    <lineage>
        <taxon>unclassified sequences</taxon>
        <taxon>metagenomes</taxon>
        <taxon>ecological metagenomes</taxon>
    </lineage>
</organism>
<name>A0A1J5RED3_9ZZZZ</name>
<feature type="transmembrane region" description="Helical" evidence="1">
    <location>
        <begin position="70"/>
        <end position="90"/>
    </location>
</feature>
<feature type="transmembrane region" description="Helical" evidence="1">
    <location>
        <begin position="9"/>
        <end position="29"/>
    </location>
</feature>